<dbReference type="Gene3D" id="1.10.8.430">
    <property type="entry name" value="Helical domain of apoptotic protease-activating factors"/>
    <property type="match status" value="2"/>
</dbReference>
<dbReference type="FunFam" id="1.10.10.10:FF:000322">
    <property type="entry name" value="Probable disease resistance protein At1g63360"/>
    <property type="match status" value="2"/>
</dbReference>
<evidence type="ECO:0000259" key="11">
    <source>
        <dbReference type="Pfam" id="PF23598"/>
    </source>
</evidence>
<dbReference type="PANTHER" id="PTHR23155">
    <property type="entry name" value="DISEASE RESISTANCE PROTEIN RP"/>
    <property type="match status" value="1"/>
</dbReference>
<proteinExistence type="inferred from homology"/>
<dbReference type="CDD" id="cd14798">
    <property type="entry name" value="RX-CC_like"/>
    <property type="match status" value="1"/>
</dbReference>
<comment type="similarity">
    <text evidence="1">Belongs to the disease resistance NB-LRR family.</text>
</comment>
<feature type="domain" description="NB-ARC" evidence="8">
    <location>
        <begin position="979"/>
        <end position="1049"/>
    </location>
</feature>
<evidence type="ECO:0000313" key="12">
    <source>
        <dbReference type="EMBL" id="CAD6266048.1"/>
    </source>
</evidence>
<dbReference type="Pfam" id="PF00931">
    <property type="entry name" value="NB-ARC"/>
    <property type="match status" value="2"/>
</dbReference>
<dbReference type="OrthoDB" id="690341at2759"/>
<feature type="domain" description="Disease resistance protein winged helix" evidence="10">
    <location>
        <begin position="1136"/>
        <end position="1204"/>
    </location>
</feature>
<gene>
    <name evidence="12" type="ORF">NCGR_LOCUS49353</name>
</gene>
<dbReference type="InterPro" id="IPR058922">
    <property type="entry name" value="WHD_DRP"/>
</dbReference>
<feature type="region of interest" description="Disordered" evidence="7">
    <location>
        <begin position="844"/>
        <end position="878"/>
    </location>
</feature>
<keyword evidence="3" id="KW-0677">Repeat</keyword>
<name>A0A811R7U0_9POAL</name>
<keyword evidence="13" id="KW-1185">Reference proteome</keyword>
<dbReference type="FunFam" id="3.40.50.300:FF:001091">
    <property type="entry name" value="Probable disease resistance protein At1g61300"/>
    <property type="match status" value="1"/>
</dbReference>
<sequence length="1549" mass="175915">MGNQDNSNLLRLVYLLSRGVCLGHHHRIPASSPDEQKWLRQLEEEYVKLKGVRKQIKFLRDKLRAMSPTLEMLADAEELNPQMTAWRDKLRELAYDLEDCIDAFISRVDHERDGHSALIKGFFRKLKKLKQRHDIANQIQELKASVLEASERHKRYDLAQLKNKSSSSSVDPRLQALYEDIDKLVGIDAPKKQIIELLSMVMNGSSAKLKVVSIAGCGGLGKTTLAKLVYEDIKNQFKCAAFVSVSRTPDVRKVLRGIAKGVGITSNMLDDDEKELIDKLREHLQDKRYLIVIDDVWDAKPWETIKLALMNNNCGSRVITTTRSNDIASYLSSQGGNVYQMKSLSFEDSKRLLFKRAFGSENLCYTHLGSAPDEILRKCDGLPLAIITISSMLADQHAKGEWDSVLNDIGSSLAKNPGAENMTAILSMSYFDIPHHLRSCLLYLSVFPEDHKIEKQCLINRWIAEGFIHKENGQNEYEIGERYFNDLINRSMIQPVRVKYGQVKACQVHDIILDYIKCKAAEENFVTSLDAAEPVYTSEYKVRRLCVINHNEENVTLWADEILSHVRSVTIFGEPVKISLLPSTPLRVLDLREHYGMEKYHLASIGKLFNLKYLRLCSWSISGLPETVGELHHLQMLDVRGTHIRELPRTITELQQLTRLYVDWDTRFPEGTIGKMHSLEELRSGRIAFPGNNGFRSLKQFSLCINFCGTSLEFEAGSMSRLEHVKLQFSAHEMECLNGASSLGIQHLSSLNKVEIKIGSDRHEYDEDYNPVEDDHDDTARCISRAINAAIETLPKRPTASFRRVHHSYSYCEDFESFLREWNQYHDGLLNEWLKLWQITEEQANQTTDGETELEDETHEKEEEEQTGQKEVAHQEDSVQPEGHCITCMLSQITTQSIQQQSNGGGCSVERLHGGVEAAPVQAHQTAERQVRQAQMGAKANQLLARRAEYDERHTPDACRCIGSQPPDERLEGQDEILYLVVVDDVWDAKPWETIKLALMNNNCGSRVITTTRSNGVASYLSSQGGNIYQMKSLSFEDSKRLLFKRAFGSESLCYTHLGTAPDEILRKCDGLPLAIITISSMLADQHAKGEWDSVLNDIGSSLAKNPSAENMTAILSMSYFDIPHHLRSCLLYLSVYPEDCKIVKQCLINRWIAEGFIHKEKGQNEYEIGERYFNDLINRSMIQPVRVKYGQAKECRVHDIILDYIKCKATEENFVTSFDAAEPVYASEYKVRRLCVSNDNEENVTLWADQILSHVRSVTIFGEPVKISLLPSTPLRVLDQREHYGMYHHLASIGKLFNLKYLRLCSCFITGLPETVGELHHLQTLDVRGTRIREQPRTITELQQLTRLYVDWDTRFPEGTIGKMHSLEELRSVLELEVICVRPEDVEILGEIPSLVFLNLVTTGGTGGRIVFPGNSGFRSLKYFSLRIKFCGTSLEFEAGSMPKLEHVKLEFRAHEMECLNGASSLGIQHLSSLNKAEIEIGSDWHEYDVDYNPVEDDHDDTARCISRAINAAIETLPNRPTASFKELTANIWSPCFEGVESKVGGDY</sequence>
<evidence type="ECO:0000256" key="4">
    <source>
        <dbReference type="ARBA" id="ARBA00022741"/>
    </source>
</evidence>
<feature type="compositionally biased region" description="Acidic residues" evidence="7">
    <location>
        <begin position="850"/>
        <end position="866"/>
    </location>
</feature>
<evidence type="ECO:0000256" key="5">
    <source>
        <dbReference type="ARBA" id="ARBA00022821"/>
    </source>
</evidence>
<feature type="domain" description="Disease resistance N-terminal" evidence="9">
    <location>
        <begin position="40"/>
        <end position="124"/>
    </location>
</feature>
<keyword evidence="4" id="KW-0547">Nucleotide-binding</keyword>
<dbReference type="InterPro" id="IPR041118">
    <property type="entry name" value="Rx_N"/>
</dbReference>
<reference evidence="12" key="1">
    <citation type="submission" date="2020-10" db="EMBL/GenBank/DDBJ databases">
        <authorList>
            <person name="Han B."/>
            <person name="Lu T."/>
            <person name="Zhao Q."/>
            <person name="Huang X."/>
            <person name="Zhao Y."/>
        </authorList>
    </citation>
    <scope>NUCLEOTIDE SEQUENCE</scope>
</reference>
<dbReference type="Pfam" id="PF23559">
    <property type="entry name" value="WHD_DRP"/>
    <property type="match status" value="2"/>
</dbReference>
<evidence type="ECO:0000259" key="10">
    <source>
        <dbReference type="Pfam" id="PF23559"/>
    </source>
</evidence>
<dbReference type="InterPro" id="IPR038005">
    <property type="entry name" value="RX-like_CC"/>
</dbReference>
<dbReference type="InterPro" id="IPR044974">
    <property type="entry name" value="Disease_R_plants"/>
</dbReference>
<feature type="compositionally biased region" description="Basic and acidic residues" evidence="7">
    <location>
        <begin position="867"/>
        <end position="877"/>
    </location>
</feature>
<dbReference type="Gene3D" id="1.10.10.10">
    <property type="entry name" value="Winged helix-like DNA-binding domain superfamily/Winged helix DNA-binding domain"/>
    <property type="match status" value="2"/>
</dbReference>
<evidence type="ECO:0000313" key="13">
    <source>
        <dbReference type="Proteomes" id="UP000604825"/>
    </source>
</evidence>
<evidence type="ECO:0000256" key="2">
    <source>
        <dbReference type="ARBA" id="ARBA00022614"/>
    </source>
</evidence>
<comment type="caution">
    <text evidence="12">The sequence shown here is derived from an EMBL/GenBank/DDBJ whole genome shotgun (WGS) entry which is preliminary data.</text>
</comment>
<feature type="domain" description="Disease resistance protein winged helix" evidence="10">
    <location>
        <begin position="446"/>
        <end position="514"/>
    </location>
</feature>
<evidence type="ECO:0000256" key="6">
    <source>
        <dbReference type="ARBA" id="ARBA00023054"/>
    </source>
</evidence>
<evidence type="ECO:0000256" key="3">
    <source>
        <dbReference type="ARBA" id="ARBA00022737"/>
    </source>
</evidence>
<evidence type="ECO:0000259" key="8">
    <source>
        <dbReference type="Pfam" id="PF00931"/>
    </source>
</evidence>
<dbReference type="Gene3D" id="1.20.5.4130">
    <property type="match status" value="1"/>
</dbReference>
<dbReference type="SUPFAM" id="SSF52540">
    <property type="entry name" value="P-loop containing nucleoside triphosphate hydrolases"/>
    <property type="match status" value="2"/>
</dbReference>
<dbReference type="EMBL" id="CAJGYO010000013">
    <property type="protein sequence ID" value="CAD6266048.1"/>
    <property type="molecule type" value="Genomic_DNA"/>
</dbReference>
<dbReference type="GO" id="GO:0002758">
    <property type="term" value="P:innate immune response-activating signaling pathway"/>
    <property type="evidence" value="ECO:0007669"/>
    <property type="project" value="UniProtKB-ARBA"/>
</dbReference>
<dbReference type="GO" id="GO:0009626">
    <property type="term" value="P:plant-type hypersensitive response"/>
    <property type="evidence" value="ECO:0007669"/>
    <property type="project" value="UniProtKB-ARBA"/>
</dbReference>
<keyword evidence="5" id="KW-0611">Plant defense</keyword>
<organism evidence="12 13">
    <name type="scientific">Miscanthus lutarioriparius</name>
    <dbReference type="NCBI Taxonomy" id="422564"/>
    <lineage>
        <taxon>Eukaryota</taxon>
        <taxon>Viridiplantae</taxon>
        <taxon>Streptophyta</taxon>
        <taxon>Embryophyta</taxon>
        <taxon>Tracheophyta</taxon>
        <taxon>Spermatophyta</taxon>
        <taxon>Magnoliopsida</taxon>
        <taxon>Liliopsida</taxon>
        <taxon>Poales</taxon>
        <taxon>Poaceae</taxon>
        <taxon>PACMAD clade</taxon>
        <taxon>Panicoideae</taxon>
        <taxon>Andropogonodae</taxon>
        <taxon>Andropogoneae</taxon>
        <taxon>Saccharinae</taxon>
        <taxon>Miscanthus</taxon>
    </lineage>
</organism>
<dbReference type="GO" id="GO:0042742">
    <property type="term" value="P:defense response to bacterium"/>
    <property type="evidence" value="ECO:0007669"/>
    <property type="project" value="UniProtKB-ARBA"/>
</dbReference>
<dbReference type="InterPro" id="IPR032675">
    <property type="entry name" value="LRR_dom_sf"/>
</dbReference>
<dbReference type="InterPro" id="IPR002182">
    <property type="entry name" value="NB-ARC"/>
</dbReference>
<dbReference type="Gene3D" id="3.40.50.300">
    <property type="entry name" value="P-loop containing nucleotide triphosphate hydrolases"/>
    <property type="match status" value="2"/>
</dbReference>
<dbReference type="PANTHER" id="PTHR23155:SF1028">
    <property type="entry name" value="OS08G0174800 PROTEIN"/>
    <property type="match status" value="1"/>
</dbReference>
<dbReference type="Gene3D" id="3.80.10.10">
    <property type="entry name" value="Ribonuclease Inhibitor"/>
    <property type="match status" value="2"/>
</dbReference>
<evidence type="ECO:0000256" key="7">
    <source>
        <dbReference type="SAM" id="MobiDB-lite"/>
    </source>
</evidence>
<dbReference type="Proteomes" id="UP000604825">
    <property type="component" value="Unassembled WGS sequence"/>
</dbReference>
<dbReference type="InterPro" id="IPR027417">
    <property type="entry name" value="P-loop_NTPase"/>
</dbReference>
<dbReference type="GO" id="GO:0043531">
    <property type="term" value="F:ADP binding"/>
    <property type="evidence" value="ECO:0007669"/>
    <property type="project" value="InterPro"/>
</dbReference>
<keyword evidence="2" id="KW-0433">Leucine-rich repeat</keyword>
<dbReference type="Pfam" id="PF23598">
    <property type="entry name" value="LRR_14"/>
    <property type="match status" value="2"/>
</dbReference>
<dbReference type="PRINTS" id="PR00364">
    <property type="entry name" value="DISEASERSIST"/>
</dbReference>
<keyword evidence="6" id="KW-0175">Coiled coil</keyword>
<evidence type="ECO:0000259" key="9">
    <source>
        <dbReference type="Pfam" id="PF18052"/>
    </source>
</evidence>
<dbReference type="InterPro" id="IPR036388">
    <property type="entry name" value="WH-like_DNA-bd_sf"/>
</dbReference>
<feature type="domain" description="NB-ARC" evidence="8">
    <location>
        <begin position="193"/>
        <end position="359"/>
    </location>
</feature>
<dbReference type="InterPro" id="IPR042197">
    <property type="entry name" value="Apaf_helical"/>
</dbReference>
<protein>
    <submittedName>
        <fullName evidence="12">Uncharacterized protein</fullName>
    </submittedName>
</protein>
<dbReference type="InterPro" id="IPR055414">
    <property type="entry name" value="LRR_R13L4/SHOC2-like"/>
</dbReference>
<feature type="domain" description="Disease resistance R13L4/SHOC-2-like LRR" evidence="11">
    <location>
        <begin position="1255"/>
        <end position="1374"/>
    </location>
</feature>
<accession>A0A811R7U0</accession>
<dbReference type="Pfam" id="PF18052">
    <property type="entry name" value="Rx_N"/>
    <property type="match status" value="1"/>
</dbReference>
<dbReference type="SUPFAM" id="SSF52058">
    <property type="entry name" value="L domain-like"/>
    <property type="match status" value="2"/>
</dbReference>
<feature type="domain" description="Disease resistance R13L4/SHOC-2-like LRR" evidence="11">
    <location>
        <begin position="565"/>
        <end position="686"/>
    </location>
</feature>
<evidence type="ECO:0000256" key="1">
    <source>
        <dbReference type="ARBA" id="ARBA00008894"/>
    </source>
</evidence>